<keyword evidence="4 6" id="KW-1133">Transmembrane helix</keyword>
<dbReference type="SUPFAM" id="SSF54523">
    <property type="entry name" value="Pili subunits"/>
    <property type="match status" value="1"/>
</dbReference>
<evidence type="ECO:0000313" key="7">
    <source>
        <dbReference type="EMBL" id="MDP2522562.1"/>
    </source>
</evidence>
<keyword evidence="8" id="KW-1185">Reference proteome</keyword>
<keyword evidence="3 6" id="KW-0812">Transmembrane</keyword>
<evidence type="ECO:0000313" key="8">
    <source>
        <dbReference type="Proteomes" id="UP001177341"/>
    </source>
</evidence>
<dbReference type="InterPro" id="IPR012902">
    <property type="entry name" value="N_methyl_site"/>
</dbReference>
<feature type="transmembrane region" description="Helical" evidence="6">
    <location>
        <begin position="6"/>
        <end position="27"/>
    </location>
</feature>
<sequence>MAKQRGFTVIELVVVIALLGVLSAVALPRFLDMSREATIATMEGVVGALETAITLSHSQAFIDGTHTQPSATITVEDRVVSMVNGYPAGTATGIPQLIESPQGDWKQRASSYAGAWVYWHGSIDEDAGTAQCYVRYRQSTAAGMRPIIDFQDSGC</sequence>
<evidence type="ECO:0000256" key="1">
    <source>
        <dbReference type="ARBA" id="ARBA00004167"/>
    </source>
</evidence>
<comment type="caution">
    <text evidence="7">The sequence shown here is derived from an EMBL/GenBank/DDBJ whole genome shotgun (WGS) entry which is preliminary data.</text>
</comment>
<keyword evidence="2" id="KW-0488">Methylation</keyword>
<dbReference type="RefSeq" id="WP_305450572.1">
    <property type="nucleotide sequence ID" value="NZ_JAUYVO010000005.1"/>
</dbReference>
<comment type="subcellular location">
    <subcellularLocation>
        <location evidence="1">Membrane</location>
        <topology evidence="1">Single-pass membrane protein</topology>
    </subcellularLocation>
</comment>
<protein>
    <submittedName>
        <fullName evidence="7">Type II secretion system protein</fullName>
    </submittedName>
</protein>
<name>A0ABT9EUI8_9GAMM</name>
<dbReference type="PANTHER" id="PTHR30093">
    <property type="entry name" value="GENERAL SECRETION PATHWAY PROTEIN G"/>
    <property type="match status" value="1"/>
</dbReference>
<dbReference type="InterPro" id="IPR045584">
    <property type="entry name" value="Pilin-like"/>
</dbReference>
<dbReference type="Gene3D" id="3.30.700.10">
    <property type="entry name" value="Glycoprotein, Type 4 Pilin"/>
    <property type="match status" value="1"/>
</dbReference>
<evidence type="ECO:0000256" key="2">
    <source>
        <dbReference type="ARBA" id="ARBA00022481"/>
    </source>
</evidence>
<proteinExistence type="predicted"/>
<gene>
    <name evidence="7" type="ORF">Q8W30_08250</name>
</gene>
<accession>A0ABT9EUI8</accession>
<dbReference type="EMBL" id="JAUYVO010000005">
    <property type="protein sequence ID" value="MDP2522562.1"/>
    <property type="molecule type" value="Genomic_DNA"/>
</dbReference>
<evidence type="ECO:0000256" key="5">
    <source>
        <dbReference type="ARBA" id="ARBA00023136"/>
    </source>
</evidence>
<reference evidence="7" key="1">
    <citation type="submission" date="2023-07" db="EMBL/GenBank/DDBJ databases">
        <title>Genome content predicts the carbon catabolic preferences of heterotrophic bacteria.</title>
        <authorList>
            <person name="Gralka M."/>
        </authorList>
    </citation>
    <scope>NUCLEOTIDE SEQUENCE</scope>
    <source>
        <strain evidence="7">5G01</strain>
    </source>
</reference>
<evidence type="ECO:0000256" key="3">
    <source>
        <dbReference type="ARBA" id="ARBA00022692"/>
    </source>
</evidence>
<evidence type="ECO:0000256" key="6">
    <source>
        <dbReference type="SAM" id="Phobius"/>
    </source>
</evidence>
<dbReference type="PANTHER" id="PTHR30093:SF44">
    <property type="entry name" value="TYPE II SECRETION SYSTEM CORE PROTEIN G"/>
    <property type="match status" value="1"/>
</dbReference>
<dbReference type="Pfam" id="PF07963">
    <property type="entry name" value="N_methyl"/>
    <property type="match status" value="1"/>
</dbReference>
<evidence type="ECO:0000256" key="4">
    <source>
        <dbReference type="ARBA" id="ARBA00022989"/>
    </source>
</evidence>
<keyword evidence="5 6" id="KW-0472">Membrane</keyword>
<dbReference type="NCBIfam" id="TIGR02532">
    <property type="entry name" value="IV_pilin_GFxxxE"/>
    <property type="match status" value="1"/>
</dbReference>
<organism evidence="7 8">
    <name type="scientific">Neptunomonas phycophila</name>
    <dbReference type="NCBI Taxonomy" id="1572645"/>
    <lineage>
        <taxon>Bacteria</taxon>
        <taxon>Pseudomonadati</taxon>
        <taxon>Pseudomonadota</taxon>
        <taxon>Gammaproteobacteria</taxon>
        <taxon>Oceanospirillales</taxon>
        <taxon>Oceanospirillaceae</taxon>
        <taxon>Neptunomonas</taxon>
    </lineage>
</organism>
<dbReference type="Proteomes" id="UP001177341">
    <property type="component" value="Unassembled WGS sequence"/>
</dbReference>